<dbReference type="EMBL" id="CP063406">
    <property type="protein sequence ID" value="QSZ30499.1"/>
    <property type="molecule type" value="Genomic_DNA"/>
</dbReference>
<keyword evidence="2" id="KW-1185">Reference proteome</keyword>
<evidence type="ECO:0000313" key="2">
    <source>
        <dbReference type="Proteomes" id="UP000672032"/>
    </source>
</evidence>
<reference evidence="1" key="1">
    <citation type="submission" date="2020-10" db="EMBL/GenBank/DDBJ databases">
        <title>Genome Sequence of Monilinia vaccinii-corymbosi Sheds Light on Mummy Berry Disease Infection of Blueberry and Mating Type.</title>
        <authorList>
            <person name="Yow A.G."/>
            <person name="Zhang Y."/>
            <person name="Bansal K."/>
            <person name="Eacker S.M."/>
            <person name="Sullivan S."/>
            <person name="Liachko I."/>
            <person name="Cubeta M.A."/>
            <person name="Rollins J.A."/>
            <person name="Ashrafi H."/>
        </authorList>
    </citation>
    <scope>NUCLEOTIDE SEQUENCE</scope>
    <source>
        <strain evidence="1">RL-1</strain>
    </source>
</reference>
<accession>A0A8A3P994</accession>
<protein>
    <submittedName>
        <fullName evidence="1">Uncharacterized protein</fullName>
    </submittedName>
</protein>
<dbReference type="OrthoDB" id="3528001at2759"/>
<evidence type="ECO:0000313" key="1">
    <source>
        <dbReference type="EMBL" id="QSZ30499.1"/>
    </source>
</evidence>
<proteinExistence type="predicted"/>
<organism evidence="1 2">
    <name type="scientific">Monilinia vaccinii-corymbosi</name>
    <dbReference type="NCBI Taxonomy" id="61207"/>
    <lineage>
        <taxon>Eukaryota</taxon>
        <taxon>Fungi</taxon>
        <taxon>Dikarya</taxon>
        <taxon>Ascomycota</taxon>
        <taxon>Pezizomycotina</taxon>
        <taxon>Leotiomycetes</taxon>
        <taxon>Helotiales</taxon>
        <taxon>Sclerotiniaceae</taxon>
        <taxon>Monilinia</taxon>
    </lineage>
</organism>
<dbReference type="AlphaFoldDB" id="A0A8A3P994"/>
<gene>
    <name evidence="1" type="ORF">DSL72_000053</name>
</gene>
<dbReference type="Proteomes" id="UP000672032">
    <property type="component" value="Chromosome 2"/>
</dbReference>
<name>A0A8A3P994_9HELO</name>
<sequence length="97" mass="10979">MENDLNVVLAEICAEFNRQREEIAFLRSMALERFAASAYASTRPKPCLSDPEKFGGNIHKFDTWLSSIRAKLQVDGAAIGDSIVQFYYVYLNLESQV</sequence>